<feature type="compositionally biased region" description="Pro residues" evidence="1">
    <location>
        <begin position="1"/>
        <end position="11"/>
    </location>
</feature>
<organism evidence="2 3">
    <name type="scientific">Fictibacillus aquaticus</name>
    <dbReference type="NCBI Taxonomy" id="2021314"/>
    <lineage>
        <taxon>Bacteria</taxon>
        <taxon>Bacillati</taxon>
        <taxon>Bacillota</taxon>
        <taxon>Bacilli</taxon>
        <taxon>Bacillales</taxon>
        <taxon>Fictibacillaceae</taxon>
        <taxon>Fictibacillus</taxon>
    </lineage>
</organism>
<dbReference type="OrthoDB" id="2860117at2"/>
<sequence length="266" mass="29176">MHPFPPYPPSRSPFSSFQPPHGMHAPFRTPIPGMQTHHDPLNRMFGAIGTGGIPARTSVFSMLDNVQKVLKVAETMGPMVKQYGPMMRNLPSLMTMLKDYQNGTAGKEEAAETEAVQEPDSETSAEPADNNEEPGQEKAAEKTVIAGPAAAHKNKKSIKTAAAESIEQAEEEDTRPSFKKNKLAASGKSRSLFKKQKFKEELEAAVKTAKEEKPISAPEITAESNKDITEKPKNEDFTIGEVKPLRPRPKKNPNKGTLSSKPKLYI</sequence>
<feature type="compositionally biased region" description="Basic and acidic residues" evidence="1">
    <location>
        <begin position="224"/>
        <end position="236"/>
    </location>
</feature>
<dbReference type="Proteomes" id="UP000215059">
    <property type="component" value="Unassembled WGS sequence"/>
</dbReference>
<protein>
    <recommendedName>
        <fullName evidence="4">YqfQ-like protein</fullName>
    </recommendedName>
</protein>
<dbReference type="InterPro" id="IPR025571">
    <property type="entry name" value="YqfQ"/>
</dbReference>
<comment type="caution">
    <text evidence="2">The sequence shown here is derived from an EMBL/GenBank/DDBJ whole genome shotgun (WGS) entry which is preliminary data.</text>
</comment>
<evidence type="ECO:0000256" key="1">
    <source>
        <dbReference type="SAM" id="MobiDB-lite"/>
    </source>
</evidence>
<feature type="compositionally biased region" description="Acidic residues" evidence="1">
    <location>
        <begin position="111"/>
        <end position="134"/>
    </location>
</feature>
<dbReference type="RefSeq" id="WP_094251970.1">
    <property type="nucleotide sequence ID" value="NZ_JBHLXL010000001.1"/>
</dbReference>
<gene>
    <name evidence="2" type="ORF">CGZ90_08575</name>
</gene>
<dbReference type="AlphaFoldDB" id="A0A235FAH2"/>
<feature type="region of interest" description="Disordered" evidence="1">
    <location>
        <begin position="103"/>
        <end position="194"/>
    </location>
</feature>
<dbReference type="Pfam" id="PF14181">
    <property type="entry name" value="YqfQ"/>
    <property type="match status" value="1"/>
</dbReference>
<proteinExistence type="predicted"/>
<feature type="region of interest" description="Disordered" evidence="1">
    <location>
        <begin position="206"/>
        <end position="266"/>
    </location>
</feature>
<reference evidence="2 3" key="1">
    <citation type="submission" date="2017-07" db="EMBL/GenBank/DDBJ databases">
        <title>Fictibacillus sp. nov. GDSW-R2A3 Genome sequencing and assembly.</title>
        <authorList>
            <person name="Mayilraj S."/>
        </authorList>
    </citation>
    <scope>NUCLEOTIDE SEQUENCE [LARGE SCALE GENOMIC DNA]</scope>
    <source>
        <strain evidence="2 3">GDSW-R2A3</strain>
    </source>
</reference>
<name>A0A235FAH2_9BACL</name>
<evidence type="ECO:0008006" key="4">
    <source>
        <dbReference type="Google" id="ProtNLM"/>
    </source>
</evidence>
<evidence type="ECO:0000313" key="3">
    <source>
        <dbReference type="Proteomes" id="UP000215059"/>
    </source>
</evidence>
<accession>A0A235FAH2</accession>
<feature type="region of interest" description="Disordered" evidence="1">
    <location>
        <begin position="1"/>
        <end position="26"/>
    </location>
</feature>
<dbReference type="EMBL" id="NOII01000002">
    <property type="protein sequence ID" value="OYD57937.1"/>
    <property type="molecule type" value="Genomic_DNA"/>
</dbReference>
<evidence type="ECO:0000313" key="2">
    <source>
        <dbReference type="EMBL" id="OYD57937.1"/>
    </source>
</evidence>
<keyword evidence="3" id="KW-1185">Reference proteome</keyword>